<dbReference type="Proteomes" id="UP000187013">
    <property type="component" value="Unassembled WGS sequence"/>
</dbReference>
<dbReference type="OrthoDB" id="63935at2759"/>
<organism evidence="1 2">
    <name type="scientific">Zygosaccharomyces rouxii</name>
    <dbReference type="NCBI Taxonomy" id="4956"/>
    <lineage>
        <taxon>Eukaryota</taxon>
        <taxon>Fungi</taxon>
        <taxon>Dikarya</taxon>
        <taxon>Ascomycota</taxon>
        <taxon>Saccharomycotina</taxon>
        <taxon>Saccharomycetes</taxon>
        <taxon>Saccharomycetales</taxon>
        <taxon>Saccharomycetaceae</taxon>
        <taxon>Zygosaccharomyces</taxon>
    </lineage>
</organism>
<evidence type="ECO:0000313" key="1">
    <source>
        <dbReference type="EMBL" id="GAV54275.1"/>
    </source>
</evidence>
<gene>
    <name evidence="1" type="ORF">ZYGR_0AK07780</name>
</gene>
<protein>
    <submittedName>
        <fullName evidence="1">Uncharacterized protein</fullName>
    </submittedName>
</protein>
<reference evidence="1 2" key="1">
    <citation type="submission" date="2016-08" db="EMBL/GenBank/DDBJ databases">
        <title>Draft genome sequence of allopolyploid Zygosaccharomyces rouxii.</title>
        <authorList>
            <person name="Watanabe J."/>
            <person name="Uehara K."/>
            <person name="Mogi Y."/>
            <person name="Tsukioka Y."/>
        </authorList>
    </citation>
    <scope>NUCLEOTIDE SEQUENCE [LARGE SCALE GENOMIC DNA]</scope>
    <source>
        <strain evidence="1 2">NBRC 110957</strain>
    </source>
</reference>
<name>A0A1Q3AF73_ZYGRO</name>
<comment type="caution">
    <text evidence="1">The sequence shown here is derived from an EMBL/GenBank/DDBJ whole genome shotgun (WGS) entry which is preliminary data.</text>
</comment>
<dbReference type="EMBL" id="BDGX01000037">
    <property type="protein sequence ID" value="GAV54275.1"/>
    <property type="molecule type" value="Genomic_DNA"/>
</dbReference>
<dbReference type="Gene3D" id="3.40.50.720">
    <property type="entry name" value="NAD(P)-binding Rossmann-like Domain"/>
    <property type="match status" value="1"/>
</dbReference>
<proteinExistence type="predicted"/>
<dbReference type="AlphaFoldDB" id="A0A1Q3AF73"/>
<evidence type="ECO:0000313" key="2">
    <source>
        <dbReference type="Proteomes" id="UP000187013"/>
    </source>
</evidence>
<accession>A0A1Q3AF73</accession>
<sequence>MLLSQNEISQKTLDEQLVVIEGDATDREAVKRTLFVKNNNENESEFVSFVFFGIGGSPTLRFSLKNPVTLDNPWVCEKSMQAIIDSLNEVQRAQAQSSYVGPGLAIVSTTGISDGPIDVPFGLRWMYRFLLFVPHEDKRRMESIVKSAAEENLFSYATTVRCSLLTGDHKIKEQSGDVSLKVGTSKNPTVGYTIPRTVVGGWMFENILISSNQQQSGYSVITLTT</sequence>